<keyword evidence="6" id="KW-1185">Reference proteome</keyword>
<dbReference type="PANTHER" id="PTHR43191">
    <property type="entry name" value="RRNA METHYLTRANSFERASE 3"/>
    <property type="match status" value="1"/>
</dbReference>
<name>A0ABV8MUX9_9NEIS</name>
<protein>
    <submittedName>
        <fullName evidence="5">TrmH family RNA methyltransferase</fullName>
    </submittedName>
</protein>
<evidence type="ECO:0000256" key="3">
    <source>
        <dbReference type="ARBA" id="ARBA00022679"/>
    </source>
</evidence>
<dbReference type="GO" id="GO:0032259">
    <property type="term" value="P:methylation"/>
    <property type="evidence" value="ECO:0007669"/>
    <property type="project" value="UniProtKB-KW"/>
</dbReference>
<dbReference type="Pfam" id="PF00588">
    <property type="entry name" value="SpoU_methylase"/>
    <property type="match status" value="1"/>
</dbReference>
<comment type="similarity">
    <text evidence="1">Belongs to the class IV-like SAM-binding methyltransferase superfamily. RNA methyltransferase TrmH family.</text>
</comment>
<dbReference type="Pfam" id="PF22435">
    <property type="entry name" value="MRM3-like_sub_bind"/>
    <property type="match status" value="1"/>
</dbReference>
<sequence length="258" mass="27205">MDLIQSRQNPHLKHLIKLASHRRDRLKSGQTVLDGPHLLAAALDAGWAPQRLFVTADGWERAEIRQLCERAAAPVAMVDAALFAEASELESLSGVLALLDMPPGPAPRQDGVVLVLDGVQDPGNVGSILRSAAAAGVDQVWLSPGCADVWSPKVLRAGMGAHFVLPLCERLDLAFALQAFAGTRAVTALEQSVGLYQADLSGNLALVMGSEGQGVSASLLALADLRLRIPMRAGIESLNVAAAAAVCLFERWRQSGAV</sequence>
<dbReference type="InterPro" id="IPR053888">
    <property type="entry name" value="MRM3-like_sub_bind"/>
</dbReference>
<gene>
    <name evidence="5" type="ORF">ACFOW7_19660</name>
</gene>
<dbReference type="Gene3D" id="3.30.1330.30">
    <property type="match status" value="1"/>
</dbReference>
<accession>A0ABV8MUX9</accession>
<dbReference type="InterPro" id="IPR029064">
    <property type="entry name" value="Ribosomal_eL30-like_sf"/>
</dbReference>
<evidence type="ECO:0000256" key="1">
    <source>
        <dbReference type="ARBA" id="ARBA00007228"/>
    </source>
</evidence>
<comment type="caution">
    <text evidence="5">The sequence shown here is derived from an EMBL/GenBank/DDBJ whole genome shotgun (WGS) entry which is preliminary data.</text>
</comment>
<dbReference type="RefSeq" id="WP_378167633.1">
    <property type="nucleotide sequence ID" value="NZ_JBHSBU010000001.1"/>
</dbReference>
<organism evidence="5 6">
    <name type="scientific">Chitinimonas lacunae</name>
    <dbReference type="NCBI Taxonomy" id="1963018"/>
    <lineage>
        <taxon>Bacteria</taxon>
        <taxon>Pseudomonadati</taxon>
        <taxon>Pseudomonadota</taxon>
        <taxon>Betaproteobacteria</taxon>
        <taxon>Neisseriales</taxon>
        <taxon>Chitinibacteraceae</taxon>
        <taxon>Chitinimonas</taxon>
    </lineage>
</organism>
<dbReference type="InterPro" id="IPR029026">
    <property type="entry name" value="tRNA_m1G_MTases_N"/>
</dbReference>
<dbReference type="Proteomes" id="UP001595791">
    <property type="component" value="Unassembled WGS sequence"/>
</dbReference>
<keyword evidence="2 5" id="KW-0489">Methyltransferase</keyword>
<feature type="domain" description="RNA 2-O ribose methyltransferase substrate binding" evidence="4">
    <location>
        <begin position="32"/>
        <end position="105"/>
    </location>
</feature>
<dbReference type="PANTHER" id="PTHR43191:SF2">
    <property type="entry name" value="RRNA METHYLTRANSFERASE 3, MITOCHONDRIAL"/>
    <property type="match status" value="1"/>
</dbReference>
<dbReference type="InterPro" id="IPR013123">
    <property type="entry name" value="SpoU_subst-bd"/>
</dbReference>
<keyword evidence="3" id="KW-0808">Transferase</keyword>
<dbReference type="SUPFAM" id="SSF55315">
    <property type="entry name" value="L30e-like"/>
    <property type="match status" value="1"/>
</dbReference>
<dbReference type="EMBL" id="JBHSBU010000001">
    <property type="protein sequence ID" value="MFC4161559.1"/>
    <property type="molecule type" value="Genomic_DNA"/>
</dbReference>
<dbReference type="InterPro" id="IPR051259">
    <property type="entry name" value="rRNA_Methyltransferase"/>
</dbReference>
<dbReference type="SUPFAM" id="SSF75217">
    <property type="entry name" value="alpha/beta knot"/>
    <property type="match status" value="1"/>
</dbReference>
<proteinExistence type="inferred from homology"/>
<dbReference type="CDD" id="cd18095">
    <property type="entry name" value="SpoU-like_rRNA-MTase"/>
    <property type="match status" value="1"/>
</dbReference>
<dbReference type="GO" id="GO:0008168">
    <property type="term" value="F:methyltransferase activity"/>
    <property type="evidence" value="ECO:0007669"/>
    <property type="project" value="UniProtKB-KW"/>
</dbReference>
<evidence type="ECO:0000313" key="6">
    <source>
        <dbReference type="Proteomes" id="UP001595791"/>
    </source>
</evidence>
<dbReference type="InterPro" id="IPR029028">
    <property type="entry name" value="Alpha/beta_knot_MTases"/>
</dbReference>
<evidence type="ECO:0000313" key="5">
    <source>
        <dbReference type="EMBL" id="MFC4161559.1"/>
    </source>
</evidence>
<dbReference type="Gene3D" id="3.40.1280.10">
    <property type="match status" value="1"/>
</dbReference>
<dbReference type="SMART" id="SM00967">
    <property type="entry name" value="SpoU_sub_bind"/>
    <property type="match status" value="1"/>
</dbReference>
<evidence type="ECO:0000256" key="2">
    <source>
        <dbReference type="ARBA" id="ARBA00022603"/>
    </source>
</evidence>
<dbReference type="InterPro" id="IPR001537">
    <property type="entry name" value="SpoU_MeTrfase"/>
</dbReference>
<evidence type="ECO:0000259" key="4">
    <source>
        <dbReference type="SMART" id="SM00967"/>
    </source>
</evidence>
<reference evidence="6" key="1">
    <citation type="journal article" date="2019" name="Int. J. Syst. Evol. Microbiol.">
        <title>The Global Catalogue of Microorganisms (GCM) 10K type strain sequencing project: providing services to taxonomists for standard genome sequencing and annotation.</title>
        <authorList>
            <consortium name="The Broad Institute Genomics Platform"/>
            <consortium name="The Broad Institute Genome Sequencing Center for Infectious Disease"/>
            <person name="Wu L."/>
            <person name="Ma J."/>
        </authorList>
    </citation>
    <scope>NUCLEOTIDE SEQUENCE [LARGE SCALE GENOMIC DNA]</scope>
    <source>
        <strain evidence="6">LMG 29894</strain>
    </source>
</reference>